<evidence type="ECO:0008006" key="3">
    <source>
        <dbReference type="Google" id="ProtNLM"/>
    </source>
</evidence>
<dbReference type="InterPro" id="IPR035901">
    <property type="entry name" value="GIY-YIG_endonuc_sf"/>
</dbReference>
<dbReference type="RefSeq" id="WP_091828836.1">
    <property type="nucleotide sequence ID" value="NZ_FNZK01000002.1"/>
</dbReference>
<name>A0A1H6V6F5_9FIRM</name>
<sequence>MDKLSKEDLKEQYKSRVIIGGIYCVKCSHIDNIWIRSTTDMQGAENRFAFLVSTNSCPEMCMIEAWKKFGANAFSFEILEKIKKKETQTTREFSDDVNTLLELWIEKRNGERNGEN</sequence>
<dbReference type="EMBL" id="FNZK01000002">
    <property type="protein sequence ID" value="SEI95862.1"/>
    <property type="molecule type" value="Genomic_DNA"/>
</dbReference>
<gene>
    <name evidence="1" type="ORF">SAMN05660742_10273</name>
</gene>
<reference evidence="2" key="1">
    <citation type="submission" date="2016-10" db="EMBL/GenBank/DDBJ databases">
        <authorList>
            <person name="Varghese N."/>
            <person name="Submissions S."/>
        </authorList>
    </citation>
    <scope>NUCLEOTIDE SEQUENCE [LARGE SCALE GENOMIC DNA]</scope>
    <source>
        <strain evidence="2">DSM 2179</strain>
    </source>
</reference>
<dbReference type="CDD" id="cd10451">
    <property type="entry name" value="GIY-YIG_LuxR_like"/>
    <property type="match status" value="1"/>
</dbReference>
<dbReference type="Proteomes" id="UP000199662">
    <property type="component" value="Unassembled WGS sequence"/>
</dbReference>
<proteinExistence type="predicted"/>
<accession>A0A1H6V6F5</accession>
<organism evidence="1 2">
    <name type="scientific">Propionispira arboris</name>
    <dbReference type="NCBI Taxonomy" id="84035"/>
    <lineage>
        <taxon>Bacteria</taxon>
        <taxon>Bacillati</taxon>
        <taxon>Bacillota</taxon>
        <taxon>Negativicutes</taxon>
        <taxon>Selenomonadales</taxon>
        <taxon>Selenomonadaceae</taxon>
        <taxon>Propionispira</taxon>
    </lineage>
</organism>
<dbReference type="Gene3D" id="3.40.1440.10">
    <property type="entry name" value="GIY-YIG endonuclease"/>
    <property type="match status" value="1"/>
</dbReference>
<evidence type="ECO:0000313" key="2">
    <source>
        <dbReference type="Proteomes" id="UP000199662"/>
    </source>
</evidence>
<evidence type="ECO:0000313" key="1">
    <source>
        <dbReference type="EMBL" id="SEI95862.1"/>
    </source>
</evidence>
<protein>
    <recommendedName>
        <fullName evidence="3">GIY-YIG nuclease family protein</fullName>
    </recommendedName>
</protein>
<keyword evidence="2" id="KW-1185">Reference proteome</keyword>
<dbReference type="STRING" id="84035.SAMN05660742_10273"/>
<dbReference type="AlphaFoldDB" id="A0A1H6V6F5"/>